<keyword evidence="3" id="KW-1185">Reference proteome</keyword>
<feature type="signal peptide" evidence="1">
    <location>
        <begin position="1"/>
        <end position="23"/>
    </location>
</feature>
<accession>A0ABQ8IQZ9</accession>
<keyword evidence="1" id="KW-0732">Signal</keyword>
<evidence type="ECO:0000313" key="2">
    <source>
        <dbReference type="EMBL" id="KAH9412735.1"/>
    </source>
</evidence>
<protein>
    <submittedName>
        <fullName evidence="2">Uncharacterized protein</fullName>
    </submittedName>
</protein>
<feature type="chain" id="PRO_5047167320" evidence="1">
    <location>
        <begin position="24"/>
        <end position="79"/>
    </location>
</feature>
<evidence type="ECO:0000256" key="1">
    <source>
        <dbReference type="SAM" id="SignalP"/>
    </source>
</evidence>
<gene>
    <name evidence="2" type="ORF">DERP_006702</name>
</gene>
<dbReference type="EMBL" id="NJHN03000129">
    <property type="protein sequence ID" value="KAH9412735.1"/>
    <property type="molecule type" value="Genomic_DNA"/>
</dbReference>
<reference evidence="2 3" key="1">
    <citation type="journal article" date="2018" name="J. Allergy Clin. Immunol.">
        <title>High-quality assembly of Dermatophagoides pteronyssinus genome and transcriptome reveals a wide range of novel allergens.</title>
        <authorList>
            <person name="Liu X.Y."/>
            <person name="Yang K.Y."/>
            <person name="Wang M.Q."/>
            <person name="Kwok J.S."/>
            <person name="Zeng X."/>
            <person name="Yang Z."/>
            <person name="Xiao X.J."/>
            <person name="Lau C.P."/>
            <person name="Li Y."/>
            <person name="Huang Z.M."/>
            <person name="Ba J.G."/>
            <person name="Yim A.K."/>
            <person name="Ouyang C.Y."/>
            <person name="Ngai S.M."/>
            <person name="Chan T.F."/>
            <person name="Leung E.L."/>
            <person name="Liu L."/>
            <person name="Liu Z.G."/>
            <person name="Tsui S.K."/>
        </authorList>
    </citation>
    <scope>NUCLEOTIDE SEQUENCE [LARGE SCALE GENOMIC DNA]</scope>
    <source>
        <strain evidence="2">Derp</strain>
    </source>
</reference>
<dbReference type="Proteomes" id="UP000887458">
    <property type="component" value="Unassembled WGS sequence"/>
</dbReference>
<evidence type="ECO:0000313" key="3">
    <source>
        <dbReference type="Proteomes" id="UP000887458"/>
    </source>
</evidence>
<proteinExistence type="predicted"/>
<reference evidence="2 3" key="2">
    <citation type="journal article" date="2022" name="Mol. Biol. Evol.">
        <title>Comparative Genomics Reveals Insights into the Divergent Evolution of Astigmatic Mites and Household Pest Adaptations.</title>
        <authorList>
            <person name="Xiong Q."/>
            <person name="Wan A.T."/>
            <person name="Liu X."/>
            <person name="Fung C.S."/>
            <person name="Xiao X."/>
            <person name="Malainual N."/>
            <person name="Hou J."/>
            <person name="Wang L."/>
            <person name="Wang M."/>
            <person name="Yang K.Y."/>
            <person name="Cui Y."/>
            <person name="Leung E.L."/>
            <person name="Nong W."/>
            <person name="Shin S.K."/>
            <person name="Au S.W."/>
            <person name="Jeong K.Y."/>
            <person name="Chew F.T."/>
            <person name="Hui J.H."/>
            <person name="Leung T.F."/>
            <person name="Tungtrongchitr A."/>
            <person name="Zhong N."/>
            <person name="Liu Z."/>
            <person name="Tsui S.K."/>
        </authorList>
    </citation>
    <scope>NUCLEOTIDE SEQUENCE [LARGE SCALE GENOMIC DNA]</scope>
    <source>
        <strain evidence="2">Derp</strain>
    </source>
</reference>
<comment type="caution">
    <text evidence="2">The sequence shown here is derived from an EMBL/GenBank/DDBJ whole genome shotgun (WGS) entry which is preliminary data.</text>
</comment>
<name>A0ABQ8IQZ9_DERPT</name>
<sequence>MLIFIKFIAMLAIEDYWPILAIASDSYHSWTDFQSMFSTWQCFYWPAYWSKTTKVLLPIDWPTTFAESFSATITFGTFD</sequence>
<organism evidence="2 3">
    <name type="scientific">Dermatophagoides pteronyssinus</name>
    <name type="common">European house dust mite</name>
    <dbReference type="NCBI Taxonomy" id="6956"/>
    <lineage>
        <taxon>Eukaryota</taxon>
        <taxon>Metazoa</taxon>
        <taxon>Ecdysozoa</taxon>
        <taxon>Arthropoda</taxon>
        <taxon>Chelicerata</taxon>
        <taxon>Arachnida</taxon>
        <taxon>Acari</taxon>
        <taxon>Acariformes</taxon>
        <taxon>Sarcoptiformes</taxon>
        <taxon>Astigmata</taxon>
        <taxon>Psoroptidia</taxon>
        <taxon>Analgoidea</taxon>
        <taxon>Pyroglyphidae</taxon>
        <taxon>Dermatophagoidinae</taxon>
        <taxon>Dermatophagoides</taxon>
    </lineage>
</organism>